<dbReference type="GO" id="GO:0005524">
    <property type="term" value="F:ATP binding"/>
    <property type="evidence" value="ECO:0007669"/>
    <property type="project" value="UniProtKB-KW"/>
</dbReference>
<keyword evidence="1" id="KW-0808">Transferase</keyword>
<keyword evidence="4" id="KW-0547">Nucleotide-binding</keyword>
<sequence>MRRDEDSDGSGLTLRLAPEAEPPLVQVRRWASQALADLGEDHLVATLLVVTELVTNAYQHGQGATRIRVWREPEPCRIRIEVDDRSSTPPEVRTPDARTPGGRGLQMVGKASLDWGTRVTHGGKTVWAVIDCSAFGWQPCPRPQPQRED</sequence>
<dbReference type="Gene3D" id="3.30.565.10">
    <property type="entry name" value="Histidine kinase-like ATPase, C-terminal domain"/>
    <property type="match status" value="1"/>
</dbReference>
<protein>
    <submittedName>
        <fullName evidence="4">ATP-binding protein</fullName>
    </submittedName>
</protein>
<dbReference type="EMBL" id="BAABCM010000001">
    <property type="protein sequence ID" value="GAA3790706.1"/>
    <property type="molecule type" value="Genomic_DNA"/>
</dbReference>
<keyword evidence="1" id="KW-0418">Kinase</keyword>
<reference evidence="5" key="1">
    <citation type="journal article" date="2019" name="Int. J. Syst. Evol. Microbiol.">
        <title>The Global Catalogue of Microorganisms (GCM) 10K type strain sequencing project: providing services to taxonomists for standard genome sequencing and annotation.</title>
        <authorList>
            <consortium name="The Broad Institute Genomics Platform"/>
            <consortium name="The Broad Institute Genome Sequencing Center for Infectious Disease"/>
            <person name="Wu L."/>
            <person name="Ma J."/>
        </authorList>
    </citation>
    <scope>NUCLEOTIDE SEQUENCE [LARGE SCALE GENOMIC DNA]</scope>
    <source>
        <strain evidence="5">JCM 17017</strain>
    </source>
</reference>
<dbReference type="PANTHER" id="PTHR35526:SF3">
    <property type="entry name" value="ANTI-SIGMA-F FACTOR RSBW"/>
    <property type="match status" value="1"/>
</dbReference>
<evidence type="ECO:0000256" key="1">
    <source>
        <dbReference type="ARBA" id="ARBA00022527"/>
    </source>
</evidence>
<gene>
    <name evidence="4" type="ORF">GCM10022380_03900</name>
</gene>
<dbReference type="SUPFAM" id="SSF55874">
    <property type="entry name" value="ATPase domain of HSP90 chaperone/DNA topoisomerase II/histidine kinase"/>
    <property type="match status" value="1"/>
</dbReference>
<dbReference type="InterPro" id="IPR003594">
    <property type="entry name" value="HATPase_dom"/>
</dbReference>
<dbReference type="InterPro" id="IPR036890">
    <property type="entry name" value="HATPase_C_sf"/>
</dbReference>
<evidence type="ECO:0000259" key="3">
    <source>
        <dbReference type="Pfam" id="PF13581"/>
    </source>
</evidence>
<accession>A0ABP7HC32</accession>
<dbReference type="Proteomes" id="UP001501624">
    <property type="component" value="Unassembled WGS sequence"/>
</dbReference>
<name>A0ABP7HC32_9PSEU</name>
<dbReference type="InterPro" id="IPR050267">
    <property type="entry name" value="Anti-sigma-factor_SerPK"/>
</dbReference>
<dbReference type="Pfam" id="PF13581">
    <property type="entry name" value="HATPase_c_2"/>
    <property type="match status" value="1"/>
</dbReference>
<feature type="region of interest" description="Disordered" evidence="2">
    <location>
        <begin position="84"/>
        <end position="105"/>
    </location>
</feature>
<evidence type="ECO:0000256" key="2">
    <source>
        <dbReference type="SAM" id="MobiDB-lite"/>
    </source>
</evidence>
<keyword evidence="5" id="KW-1185">Reference proteome</keyword>
<comment type="caution">
    <text evidence="4">The sequence shown here is derived from an EMBL/GenBank/DDBJ whole genome shotgun (WGS) entry which is preliminary data.</text>
</comment>
<evidence type="ECO:0000313" key="5">
    <source>
        <dbReference type="Proteomes" id="UP001501624"/>
    </source>
</evidence>
<dbReference type="CDD" id="cd16936">
    <property type="entry name" value="HATPase_RsbW-like"/>
    <property type="match status" value="1"/>
</dbReference>
<evidence type="ECO:0000313" key="4">
    <source>
        <dbReference type="EMBL" id="GAA3790706.1"/>
    </source>
</evidence>
<keyword evidence="1" id="KW-0723">Serine/threonine-protein kinase</keyword>
<dbReference type="PANTHER" id="PTHR35526">
    <property type="entry name" value="ANTI-SIGMA-F FACTOR RSBW-RELATED"/>
    <property type="match status" value="1"/>
</dbReference>
<keyword evidence="4" id="KW-0067">ATP-binding</keyword>
<proteinExistence type="predicted"/>
<dbReference type="RefSeq" id="WP_237336763.1">
    <property type="nucleotide sequence ID" value="NZ_BAABCM010000001.1"/>
</dbReference>
<organism evidence="4 5">
    <name type="scientific">Amycolatopsis tucumanensis</name>
    <dbReference type="NCBI Taxonomy" id="401106"/>
    <lineage>
        <taxon>Bacteria</taxon>
        <taxon>Bacillati</taxon>
        <taxon>Actinomycetota</taxon>
        <taxon>Actinomycetes</taxon>
        <taxon>Pseudonocardiales</taxon>
        <taxon>Pseudonocardiaceae</taxon>
        <taxon>Amycolatopsis</taxon>
    </lineage>
</organism>
<feature type="domain" description="Histidine kinase/HSP90-like ATPase" evidence="3">
    <location>
        <begin position="24"/>
        <end position="129"/>
    </location>
</feature>